<keyword evidence="3" id="KW-0812">Transmembrane</keyword>
<feature type="transmembrane region" description="Helical" evidence="3">
    <location>
        <begin position="123"/>
        <end position="143"/>
    </location>
</feature>
<sequence>MSTRKKLQLGIYKVINPLVRLLIRMGLTPNMVTTIGLILNIGVAIIFISGAEEGRRGDLSYIGWAGALILFAGLFDMLDGQVARLGNMSSTFGALYDSVLDRYSELILFLGICYYLVAHHYFISSLFAFIALIGSIMVSYTRARAEGLGIECKDGLMQRPERVIVIGVSALACGIASRWMGGDYKIPWPNARFPIFETISIFTIPLTILAFLANITAIGRLRDAKKALEARAAAAAAPAAGSAAAPHDGMATPTGATTAIPAQKKSSLPGATVVVILIVSLIGLPGSAQPASATASVPAAPAIASATPNTAGVVHPRPAVINDPVDTFPVPPVNANSLFYLQRTPNTNTIICELNQKDGVLDKDEPVRVLWLRYTEQGQRQDLNWIQRHFAYGLKERDLGNGIYELRFVSYKKIPMYLMRSPVDNKRHVYATIDGRQAILKRVYIRIDPGGTFWSPNVKYLELKGTDPQTGKELIQRFNV</sequence>
<feature type="transmembrane region" description="Helical" evidence="3">
    <location>
        <begin position="163"/>
        <end position="181"/>
    </location>
</feature>
<name>A0A8J2UCJ8_9BACT</name>
<dbReference type="Proteomes" id="UP000607559">
    <property type="component" value="Unassembled WGS sequence"/>
</dbReference>
<evidence type="ECO:0000313" key="6">
    <source>
        <dbReference type="Proteomes" id="UP000607559"/>
    </source>
</evidence>
<evidence type="ECO:0000259" key="4">
    <source>
        <dbReference type="Pfam" id="PF16117"/>
    </source>
</evidence>
<dbReference type="AlphaFoldDB" id="A0A8J2UCJ8"/>
<evidence type="ECO:0000313" key="5">
    <source>
        <dbReference type="EMBL" id="GGA96965.1"/>
    </source>
</evidence>
<evidence type="ECO:0000256" key="2">
    <source>
        <dbReference type="RuleBase" id="RU003750"/>
    </source>
</evidence>
<dbReference type="PROSITE" id="PS00379">
    <property type="entry name" value="CDP_ALCOHOL_P_TRANSF"/>
    <property type="match status" value="1"/>
</dbReference>
<dbReference type="GO" id="GO:0016020">
    <property type="term" value="C:membrane"/>
    <property type="evidence" value="ECO:0007669"/>
    <property type="project" value="InterPro"/>
</dbReference>
<dbReference type="InterPro" id="IPR048254">
    <property type="entry name" value="CDP_ALCOHOL_P_TRANSF_CS"/>
</dbReference>
<feature type="domain" description="DUF4833" evidence="4">
    <location>
        <begin position="339"/>
        <end position="477"/>
    </location>
</feature>
<dbReference type="GO" id="GO:0016780">
    <property type="term" value="F:phosphotransferase activity, for other substituted phosphate groups"/>
    <property type="evidence" value="ECO:0007669"/>
    <property type="project" value="InterPro"/>
</dbReference>
<feature type="transmembrane region" description="Helical" evidence="3">
    <location>
        <begin position="61"/>
        <end position="78"/>
    </location>
</feature>
<evidence type="ECO:0000256" key="1">
    <source>
        <dbReference type="ARBA" id="ARBA00022679"/>
    </source>
</evidence>
<accession>A0A8J2UCJ8</accession>
<gene>
    <name evidence="5" type="ORF">GCM10011511_20340</name>
</gene>
<dbReference type="Pfam" id="PF01066">
    <property type="entry name" value="CDP-OH_P_transf"/>
    <property type="match status" value="1"/>
</dbReference>
<dbReference type="GO" id="GO:0008654">
    <property type="term" value="P:phospholipid biosynthetic process"/>
    <property type="evidence" value="ECO:0007669"/>
    <property type="project" value="InterPro"/>
</dbReference>
<reference evidence="5" key="2">
    <citation type="submission" date="2020-09" db="EMBL/GenBank/DDBJ databases">
        <authorList>
            <person name="Sun Q."/>
            <person name="Zhou Y."/>
        </authorList>
    </citation>
    <scope>NUCLEOTIDE SEQUENCE</scope>
    <source>
        <strain evidence="5">CGMCC 1.15448</strain>
    </source>
</reference>
<keyword evidence="3" id="KW-0472">Membrane</keyword>
<dbReference type="InterPro" id="IPR000462">
    <property type="entry name" value="CDP-OH_P_trans"/>
</dbReference>
<protein>
    <recommendedName>
        <fullName evidence="4">DUF4833 domain-containing protein</fullName>
    </recommendedName>
</protein>
<evidence type="ECO:0000256" key="3">
    <source>
        <dbReference type="SAM" id="Phobius"/>
    </source>
</evidence>
<feature type="transmembrane region" description="Helical" evidence="3">
    <location>
        <begin position="268"/>
        <end position="288"/>
    </location>
</feature>
<dbReference type="EMBL" id="BMJC01000002">
    <property type="protein sequence ID" value="GGA96965.1"/>
    <property type="molecule type" value="Genomic_DNA"/>
</dbReference>
<dbReference type="Pfam" id="PF16117">
    <property type="entry name" value="DUF4833"/>
    <property type="match status" value="1"/>
</dbReference>
<dbReference type="InterPro" id="IPR032269">
    <property type="entry name" value="DUF4833"/>
</dbReference>
<organism evidence="5 6">
    <name type="scientific">Puia dinghuensis</name>
    <dbReference type="NCBI Taxonomy" id="1792502"/>
    <lineage>
        <taxon>Bacteria</taxon>
        <taxon>Pseudomonadati</taxon>
        <taxon>Bacteroidota</taxon>
        <taxon>Chitinophagia</taxon>
        <taxon>Chitinophagales</taxon>
        <taxon>Chitinophagaceae</taxon>
        <taxon>Puia</taxon>
    </lineage>
</organism>
<comment type="caution">
    <text evidence="5">The sequence shown here is derived from an EMBL/GenBank/DDBJ whole genome shotgun (WGS) entry which is preliminary data.</text>
</comment>
<dbReference type="InterPro" id="IPR043130">
    <property type="entry name" value="CDP-OH_PTrfase_TM_dom"/>
</dbReference>
<reference evidence="5" key="1">
    <citation type="journal article" date="2014" name="Int. J. Syst. Evol. Microbiol.">
        <title>Complete genome sequence of Corynebacterium casei LMG S-19264T (=DSM 44701T), isolated from a smear-ripened cheese.</title>
        <authorList>
            <consortium name="US DOE Joint Genome Institute (JGI-PGF)"/>
            <person name="Walter F."/>
            <person name="Albersmeier A."/>
            <person name="Kalinowski J."/>
            <person name="Ruckert C."/>
        </authorList>
    </citation>
    <scope>NUCLEOTIDE SEQUENCE</scope>
    <source>
        <strain evidence="5">CGMCC 1.15448</strain>
    </source>
</reference>
<keyword evidence="3" id="KW-1133">Transmembrane helix</keyword>
<dbReference type="RefSeq" id="WP_229688861.1">
    <property type="nucleotide sequence ID" value="NZ_BMJC01000002.1"/>
</dbReference>
<proteinExistence type="inferred from homology"/>
<keyword evidence="1 2" id="KW-0808">Transferase</keyword>
<comment type="similarity">
    <text evidence="2">Belongs to the CDP-alcohol phosphatidyltransferase class-I family.</text>
</comment>
<feature type="transmembrane region" description="Helical" evidence="3">
    <location>
        <begin position="201"/>
        <end position="221"/>
    </location>
</feature>
<feature type="transmembrane region" description="Helical" evidence="3">
    <location>
        <begin position="21"/>
        <end position="49"/>
    </location>
</feature>
<dbReference type="Gene3D" id="1.20.120.1760">
    <property type="match status" value="1"/>
</dbReference>
<keyword evidence="6" id="KW-1185">Reference proteome</keyword>